<feature type="domain" description="Transcriptional repressor PaaX-like C-terminal" evidence="1">
    <location>
        <begin position="165"/>
        <end position="235"/>
    </location>
</feature>
<dbReference type="Gene3D" id="1.20.58.1460">
    <property type="match status" value="1"/>
</dbReference>
<dbReference type="EMBL" id="JAUSUY010000012">
    <property type="protein sequence ID" value="MDT3427396.1"/>
    <property type="molecule type" value="Genomic_DNA"/>
</dbReference>
<dbReference type="InterPro" id="IPR036388">
    <property type="entry name" value="WH-like_DNA-bd_sf"/>
</dbReference>
<dbReference type="InterPro" id="IPR013225">
    <property type="entry name" value="PaaX_C"/>
</dbReference>
<evidence type="ECO:0000313" key="3">
    <source>
        <dbReference type="EMBL" id="MDT3427396.1"/>
    </source>
</evidence>
<gene>
    <name evidence="3" type="ORF">J2Z22_002959</name>
</gene>
<keyword evidence="4" id="KW-1185">Reference proteome</keyword>
<dbReference type="RefSeq" id="WP_025697805.1">
    <property type="nucleotide sequence ID" value="NZ_JAUSUY010000012.1"/>
</dbReference>
<dbReference type="PANTHER" id="PTHR30319:SF1">
    <property type="entry name" value="TRANSCRIPTIONAL REPRESSOR PAAX"/>
    <property type="match status" value="1"/>
</dbReference>
<comment type="caution">
    <text evidence="3">The sequence shown here is derived from an EMBL/GenBank/DDBJ whole genome shotgun (WGS) entry which is preliminary data.</text>
</comment>
<dbReference type="Gene3D" id="3.30.70.2650">
    <property type="match status" value="1"/>
</dbReference>
<proteinExistence type="predicted"/>
<evidence type="ECO:0000259" key="2">
    <source>
        <dbReference type="Pfam" id="PF20803"/>
    </source>
</evidence>
<evidence type="ECO:0000313" key="4">
    <source>
        <dbReference type="Proteomes" id="UP001248709"/>
    </source>
</evidence>
<dbReference type="PANTHER" id="PTHR30319">
    <property type="entry name" value="PHENYLACETIC ACID REGULATOR-RELATED TRANSCRIPTIONAL REPRESSOR"/>
    <property type="match status" value="1"/>
</dbReference>
<dbReference type="Proteomes" id="UP001248709">
    <property type="component" value="Unassembled WGS sequence"/>
</dbReference>
<dbReference type="Pfam" id="PF08223">
    <property type="entry name" value="PaaX_C"/>
    <property type="match status" value="1"/>
</dbReference>
<dbReference type="Pfam" id="PF20803">
    <property type="entry name" value="PaaX_M"/>
    <property type="match status" value="1"/>
</dbReference>
<sequence>MLSVEKQILYLMSRTDEMSADELISIYQKRQYSDQYIRNVLFSLKKQGYIESPKRSSYRIRASGREYVRAINQKPLLYNREWDGTWYALLFNIPEKDRRKRNQLRSRMSQTGFGLLYPNVFVSPWNHKKEVEEFIQQLEITGYVSLLYGQMLLGGVAKEKVPQLWELDKLARVYEEKRRWFQDEFLIEAEPLSAKSDAEIFNYFLTVGEVIAELYLLDPMLPKSLLPDHWQGARILLELQQYLNRISVHFSPSSAYYRFMDFSNA</sequence>
<name>A0ABU3HAA4_9BACL</name>
<dbReference type="InterPro" id="IPR036390">
    <property type="entry name" value="WH_DNA-bd_sf"/>
</dbReference>
<organism evidence="3 4">
    <name type="scientific">Paenibacillus forsythiae</name>
    <dbReference type="NCBI Taxonomy" id="365616"/>
    <lineage>
        <taxon>Bacteria</taxon>
        <taxon>Bacillati</taxon>
        <taxon>Bacillota</taxon>
        <taxon>Bacilli</taxon>
        <taxon>Bacillales</taxon>
        <taxon>Paenibacillaceae</taxon>
        <taxon>Paenibacillus</taxon>
    </lineage>
</organism>
<dbReference type="InterPro" id="IPR011965">
    <property type="entry name" value="PaaX_trns_reg"/>
</dbReference>
<accession>A0ABU3HAA4</accession>
<dbReference type="PIRSF" id="PIRSF020623">
    <property type="entry name" value="PaaX"/>
    <property type="match status" value="1"/>
</dbReference>
<reference evidence="3 4" key="1">
    <citation type="submission" date="2023-07" db="EMBL/GenBank/DDBJ databases">
        <title>Genomic Encyclopedia of Type Strains, Phase IV (KMG-IV): sequencing the most valuable type-strain genomes for metagenomic binning, comparative biology and taxonomic classification.</title>
        <authorList>
            <person name="Goeker M."/>
        </authorList>
    </citation>
    <scope>NUCLEOTIDE SEQUENCE [LARGE SCALE GENOMIC DNA]</scope>
    <source>
        <strain evidence="3 4">T98</strain>
    </source>
</reference>
<dbReference type="SUPFAM" id="SSF46785">
    <property type="entry name" value="Winged helix' DNA-binding domain"/>
    <property type="match status" value="1"/>
</dbReference>
<evidence type="ECO:0000259" key="1">
    <source>
        <dbReference type="Pfam" id="PF08223"/>
    </source>
</evidence>
<protein>
    <submittedName>
        <fullName evidence="3">Phenylacetic acid degradation operon negative regulatory protein</fullName>
    </submittedName>
</protein>
<dbReference type="InterPro" id="IPR048846">
    <property type="entry name" value="PaaX-like_central"/>
</dbReference>
<feature type="domain" description="Transcriptional repressor PaaX-like central Cas2-like" evidence="2">
    <location>
        <begin position="80"/>
        <end position="156"/>
    </location>
</feature>
<dbReference type="Gene3D" id="1.10.10.10">
    <property type="entry name" value="Winged helix-like DNA-binding domain superfamily/Winged helix DNA-binding domain"/>
    <property type="match status" value="1"/>
</dbReference>